<comment type="caution">
    <text evidence="2">The sequence shown here is derived from an EMBL/GenBank/DDBJ whole genome shotgun (WGS) entry which is preliminary data.</text>
</comment>
<evidence type="ECO:0000256" key="1">
    <source>
        <dbReference type="SAM" id="MobiDB-lite"/>
    </source>
</evidence>
<dbReference type="AlphaFoldDB" id="A0A1J5RV54"/>
<sequence>MRRPVVDAVTPTESRRTGSAQVRCLQPATATDGAPSTARTSCASASGSGALSSCRSHSHAVSVAAGASASPRITPCERERAPAARTTSTASRSAKVAETSSATGGKPPLARDAPSAATSTTTTRSGGRVCAASDCNVAARKGVVPWVTTTAHTGGPVTRTGAMRGESIIRQDADPGGRVLTRRGA</sequence>
<accession>A0A1J5RV54</accession>
<organism evidence="2">
    <name type="scientific">mine drainage metagenome</name>
    <dbReference type="NCBI Taxonomy" id="410659"/>
    <lineage>
        <taxon>unclassified sequences</taxon>
        <taxon>metagenomes</taxon>
        <taxon>ecological metagenomes</taxon>
    </lineage>
</organism>
<dbReference type="EMBL" id="MLJW01000209">
    <property type="protein sequence ID" value="OIQ93339.1"/>
    <property type="molecule type" value="Genomic_DNA"/>
</dbReference>
<reference evidence="2" key="1">
    <citation type="submission" date="2016-10" db="EMBL/GenBank/DDBJ databases">
        <title>Sequence of Gallionella enrichment culture.</title>
        <authorList>
            <person name="Poehlein A."/>
            <person name="Muehling M."/>
            <person name="Daniel R."/>
        </authorList>
    </citation>
    <scope>NUCLEOTIDE SEQUENCE</scope>
</reference>
<feature type="compositionally biased region" description="Low complexity" evidence="1">
    <location>
        <begin position="115"/>
        <end position="128"/>
    </location>
</feature>
<evidence type="ECO:0000313" key="2">
    <source>
        <dbReference type="EMBL" id="OIQ93339.1"/>
    </source>
</evidence>
<feature type="region of interest" description="Disordered" evidence="1">
    <location>
        <begin position="1"/>
        <end position="45"/>
    </location>
</feature>
<proteinExistence type="predicted"/>
<gene>
    <name evidence="2" type="ORF">GALL_246690</name>
</gene>
<protein>
    <submittedName>
        <fullName evidence="2">Uncharacterized protein</fullName>
    </submittedName>
</protein>
<feature type="compositionally biased region" description="Low complexity" evidence="1">
    <location>
        <begin position="36"/>
        <end position="45"/>
    </location>
</feature>
<feature type="region of interest" description="Disordered" evidence="1">
    <location>
        <begin position="65"/>
        <end position="128"/>
    </location>
</feature>
<name>A0A1J5RV54_9ZZZZ</name>
<feature type="compositionally biased region" description="Low complexity" evidence="1">
    <location>
        <begin position="83"/>
        <end position="94"/>
    </location>
</feature>